<dbReference type="EMBL" id="ABCS01000131">
    <property type="protein sequence ID" value="EDM74418.1"/>
    <property type="molecule type" value="Genomic_DNA"/>
</dbReference>
<dbReference type="eggNOG" id="COG4427">
    <property type="taxonomic scope" value="Bacteria"/>
</dbReference>
<evidence type="ECO:0008006" key="3">
    <source>
        <dbReference type="Google" id="ProtNLM"/>
    </source>
</evidence>
<dbReference type="Pfam" id="PF10094">
    <property type="entry name" value="DUF2332"/>
    <property type="match status" value="1"/>
</dbReference>
<sequence length="428" mass="47687">MASTSDWSRHRQNLAVQASLVRGYSALTAALLDAAVTWLGDPEAAGHSLGDVEGVRLACERIATLLDADQADGGETGWINDLDPALRLNAVLHWFVLQDDPRVAELRPYYKTVAEGEGPGAKDPRDHDFAAHLLRAVTALGSDLFELAAGWRVITNESSRGLAWLLPAVLLEVEAAHLIEFGCNAGLNLYAEQRRFDLAWSAQERLRIGKGKRDQFLILCRGEQPEGLGEFTKAMRVGPEILSRVGGDSSPFDLDVEGADARLEASVWGDQRRRLDRLREAIDIHERARTDESLARARVEGLSLPDEVQDFLAAAIPAQPEAPVITYNTYVTAYLSDVNQRACARSIRDFAKEWSMRHKLPWMWVRFEPSRPGQAPAPHAGWCRWVVELFDGPHNQRIELGWAHPYLVRAEFGPGLRELRSLADRKPE</sequence>
<dbReference type="InterPro" id="IPR011200">
    <property type="entry name" value="UCP012608"/>
</dbReference>
<reference evidence="1 2" key="1">
    <citation type="submission" date="2007-06" db="EMBL/GenBank/DDBJ databases">
        <authorList>
            <person name="Shimkets L."/>
            <person name="Ferriera S."/>
            <person name="Johnson J."/>
            <person name="Kravitz S."/>
            <person name="Beeson K."/>
            <person name="Sutton G."/>
            <person name="Rogers Y.-H."/>
            <person name="Friedman R."/>
            <person name="Frazier M."/>
            <person name="Venter J.C."/>
        </authorList>
    </citation>
    <scope>NUCLEOTIDE SEQUENCE [LARGE SCALE GENOMIC DNA]</scope>
    <source>
        <strain evidence="1 2">SIR-1</strain>
    </source>
</reference>
<dbReference type="OrthoDB" id="5430587at2"/>
<name>A6GI74_9BACT</name>
<evidence type="ECO:0000313" key="1">
    <source>
        <dbReference type="EMBL" id="EDM74418.1"/>
    </source>
</evidence>
<organism evidence="1 2">
    <name type="scientific">Plesiocystis pacifica SIR-1</name>
    <dbReference type="NCBI Taxonomy" id="391625"/>
    <lineage>
        <taxon>Bacteria</taxon>
        <taxon>Pseudomonadati</taxon>
        <taxon>Myxococcota</taxon>
        <taxon>Polyangia</taxon>
        <taxon>Nannocystales</taxon>
        <taxon>Nannocystaceae</taxon>
        <taxon>Plesiocystis</taxon>
    </lineage>
</organism>
<dbReference type="Proteomes" id="UP000005801">
    <property type="component" value="Unassembled WGS sequence"/>
</dbReference>
<dbReference type="RefSeq" id="WP_006976410.1">
    <property type="nucleotide sequence ID" value="NZ_ABCS01000131.1"/>
</dbReference>
<keyword evidence="2" id="KW-1185">Reference proteome</keyword>
<dbReference type="AlphaFoldDB" id="A6GI74"/>
<evidence type="ECO:0000313" key="2">
    <source>
        <dbReference type="Proteomes" id="UP000005801"/>
    </source>
</evidence>
<accession>A6GI74</accession>
<comment type="caution">
    <text evidence="1">The sequence shown here is derived from an EMBL/GenBank/DDBJ whole genome shotgun (WGS) entry which is preliminary data.</text>
</comment>
<proteinExistence type="predicted"/>
<protein>
    <recommendedName>
        <fullName evidence="3">DUF2332 domain-containing protein</fullName>
    </recommendedName>
</protein>
<dbReference type="STRING" id="391625.PPSIR1_27793"/>
<gene>
    <name evidence="1" type="ORF">PPSIR1_27793</name>
</gene>